<dbReference type="Proteomes" id="UP001165082">
    <property type="component" value="Unassembled WGS sequence"/>
</dbReference>
<evidence type="ECO:0000256" key="1">
    <source>
        <dbReference type="SAM" id="MobiDB-lite"/>
    </source>
</evidence>
<name>A0A9W7AQW0_9STRA</name>
<evidence type="ECO:0000313" key="2">
    <source>
        <dbReference type="EMBL" id="GMH76079.1"/>
    </source>
</evidence>
<evidence type="ECO:0000313" key="3">
    <source>
        <dbReference type="Proteomes" id="UP001165082"/>
    </source>
</evidence>
<dbReference type="OrthoDB" id="10533624at2759"/>
<reference evidence="2" key="1">
    <citation type="submission" date="2022-07" db="EMBL/GenBank/DDBJ databases">
        <title>Genome analysis of Parmales, a sister group of diatoms, reveals the evolutionary specialization of diatoms from phago-mixotrophs to photoautotrophs.</title>
        <authorList>
            <person name="Ban H."/>
            <person name="Sato S."/>
            <person name="Yoshikawa S."/>
            <person name="Kazumasa Y."/>
            <person name="Nakamura Y."/>
            <person name="Ichinomiya M."/>
            <person name="Saitoh K."/>
            <person name="Sato N."/>
            <person name="Blanc-Mathieu R."/>
            <person name="Endo H."/>
            <person name="Kuwata A."/>
            <person name="Ogata H."/>
        </authorList>
    </citation>
    <scope>NUCLEOTIDE SEQUENCE</scope>
</reference>
<proteinExistence type="predicted"/>
<organism evidence="2 3">
    <name type="scientific">Triparma retinervis</name>
    <dbReference type="NCBI Taxonomy" id="2557542"/>
    <lineage>
        <taxon>Eukaryota</taxon>
        <taxon>Sar</taxon>
        <taxon>Stramenopiles</taxon>
        <taxon>Ochrophyta</taxon>
        <taxon>Bolidophyceae</taxon>
        <taxon>Parmales</taxon>
        <taxon>Triparmaceae</taxon>
        <taxon>Triparma</taxon>
    </lineage>
</organism>
<gene>
    <name evidence="2" type="ORF">TrRE_jg7560</name>
</gene>
<dbReference type="AlphaFoldDB" id="A0A9W7AQW0"/>
<accession>A0A9W7AQW0</accession>
<dbReference type="EMBL" id="BRXZ01001654">
    <property type="protein sequence ID" value="GMH76079.1"/>
    <property type="molecule type" value="Genomic_DNA"/>
</dbReference>
<sequence>MGKDKGRETGIHLGSSRRPTDPNVLAAQKKALRAMINTLRTLLQTTAVPVKGLRLHKSAMRPPKKINNVGRLGYGEREVEEEIGKAEDARRR</sequence>
<comment type="caution">
    <text evidence="2">The sequence shown here is derived from an EMBL/GenBank/DDBJ whole genome shotgun (WGS) entry which is preliminary data.</text>
</comment>
<protein>
    <submittedName>
        <fullName evidence="2">Uncharacterized protein</fullName>
    </submittedName>
</protein>
<feature type="compositionally biased region" description="Basic and acidic residues" evidence="1">
    <location>
        <begin position="1"/>
        <end position="10"/>
    </location>
</feature>
<keyword evidence="3" id="KW-1185">Reference proteome</keyword>
<feature type="region of interest" description="Disordered" evidence="1">
    <location>
        <begin position="1"/>
        <end position="22"/>
    </location>
</feature>